<evidence type="ECO:0000256" key="4">
    <source>
        <dbReference type="ARBA" id="ARBA00023015"/>
    </source>
</evidence>
<dbReference type="OrthoDB" id="9801127at2"/>
<proteinExistence type="inferred from homology"/>
<dbReference type="PANTHER" id="PTHR33202:SF6">
    <property type="entry name" value="ZINC UPTAKE REGULATION PROTEIN"/>
    <property type="match status" value="1"/>
</dbReference>
<dbReference type="eggNOG" id="COG0735">
    <property type="taxonomic scope" value="Bacteria"/>
</dbReference>
<comment type="cofactor">
    <cofactor evidence="7">
        <name>Zn(2+)</name>
        <dbReference type="ChEBI" id="CHEBI:29105"/>
    </cofactor>
    <text evidence="7">Binds 1 zinc ion per subunit.</text>
</comment>
<protein>
    <submittedName>
        <fullName evidence="8">Uncharacterized protein</fullName>
    </submittedName>
</protein>
<keyword evidence="2" id="KW-0678">Repressor</keyword>
<dbReference type="InterPro" id="IPR036388">
    <property type="entry name" value="WH-like_DNA-bd_sf"/>
</dbReference>
<evidence type="ECO:0000256" key="5">
    <source>
        <dbReference type="ARBA" id="ARBA00023125"/>
    </source>
</evidence>
<accession>A0A074JXC1</accession>
<keyword evidence="9" id="KW-1185">Reference proteome</keyword>
<dbReference type="EMBL" id="AUNB01000018">
    <property type="protein sequence ID" value="KEO60535.1"/>
    <property type="molecule type" value="Genomic_DNA"/>
</dbReference>
<keyword evidence="5" id="KW-0238">DNA-binding</keyword>
<evidence type="ECO:0000256" key="3">
    <source>
        <dbReference type="ARBA" id="ARBA00022833"/>
    </source>
</evidence>
<dbReference type="STRING" id="1353528.DT23_03325"/>
<dbReference type="SUPFAM" id="SSF46785">
    <property type="entry name" value="Winged helix' DNA-binding domain"/>
    <property type="match status" value="1"/>
</dbReference>
<evidence type="ECO:0000313" key="8">
    <source>
        <dbReference type="EMBL" id="KEO60535.1"/>
    </source>
</evidence>
<organism evidence="8 9">
    <name type="scientific">Thioclava indica</name>
    <dbReference type="NCBI Taxonomy" id="1353528"/>
    <lineage>
        <taxon>Bacteria</taxon>
        <taxon>Pseudomonadati</taxon>
        <taxon>Pseudomonadota</taxon>
        <taxon>Alphaproteobacteria</taxon>
        <taxon>Rhodobacterales</taxon>
        <taxon>Paracoccaceae</taxon>
        <taxon>Thioclava</taxon>
    </lineage>
</organism>
<evidence type="ECO:0000313" key="9">
    <source>
        <dbReference type="Proteomes" id="UP000027471"/>
    </source>
</evidence>
<keyword evidence="3 7" id="KW-0862">Zinc</keyword>
<keyword evidence="6" id="KW-0804">Transcription</keyword>
<dbReference type="Pfam" id="PF01475">
    <property type="entry name" value="FUR"/>
    <property type="match status" value="1"/>
</dbReference>
<keyword evidence="4" id="KW-0805">Transcription regulation</keyword>
<evidence type="ECO:0000256" key="1">
    <source>
        <dbReference type="ARBA" id="ARBA00007957"/>
    </source>
</evidence>
<dbReference type="RefSeq" id="WP_038129800.1">
    <property type="nucleotide sequence ID" value="NZ_AUNB01000018.1"/>
</dbReference>
<dbReference type="Proteomes" id="UP000027471">
    <property type="component" value="Unassembled WGS sequence"/>
</dbReference>
<feature type="binding site" evidence="7">
    <location>
        <position position="120"/>
    </location>
    <ligand>
        <name>Zn(2+)</name>
        <dbReference type="ChEBI" id="CHEBI:29105"/>
    </ligand>
</feature>
<dbReference type="GO" id="GO:0003700">
    <property type="term" value="F:DNA-binding transcription factor activity"/>
    <property type="evidence" value="ECO:0007669"/>
    <property type="project" value="InterPro"/>
</dbReference>
<feature type="binding site" evidence="7">
    <location>
        <position position="160"/>
    </location>
    <ligand>
        <name>Zn(2+)</name>
        <dbReference type="ChEBI" id="CHEBI:29105"/>
    </ligand>
</feature>
<dbReference type="GO" id="GO:1900376">
    <property type="term" value="P:regulation of secondary metabolite biosynthetic process"/>
    <property type="evidence" value="ECO:0007669"/>
    <property type="project" value="TreeGrafter"/>
</dbReference>
<comment type="similarity">
    <text evidence="1">Belongs to the Fur family.</text>
</comment>
<feature type="binding site" evidence="7">
    <location>
        <position position="163"/>
    </location>
    <ligand>
        <name>Zn(2+)</name>
        <dbReference type="ChEBI" id="CHEBI:29105"/>
    </ligand>
</feature>
<dbReference type="GO" id="GO:0045892">
    <property type="term" value="P:negative regulation of DNA-templated transcription"/>
    <property type="evidence" value="ECO:0007669"/>
    <property type="project" value="TreeGrafter"/>
</dbReference>
<dbReference type="Gene3D" id="3.30.1490.190">
    <property type="match status" value="1"/>
</dbReference>
<evidence type="ECO:0000256" key="6">
    <source>
        <dbReference type="ARBA" id="ARBA00023163"/>
    </source>
</evidence>
<dbReference type="InterPro" id="IPR002481">
    <property type="entry name" value="FUR"/>
</dbReference>
<evidence type="ECO:0000256" key="2">
    <source>
        <dbReference type="ARBA" id="ARBA00022491"/>
    </source>
</evidence>
<dbReference type="GO" id="GO:0000976">
    <property type="term" value="F:transcription cis-regulatory region binding"/>
    <property type="evidence" value="ECO:0007669"/>
    <property type="project" value="TreeGrafter"/>
</dbReference>
<dbReference type="InterPro" id="IPR036390">
    <property type="entry name" value="WH_DNA-bd_sf"/>
</dbReference>
<evidence type="ECO:0000256" key="7">
    <source>
        <dbReference type="PIRSR" id="PIRSR602481-1"/>
    </source>
</evidence>
<dbReference type="AlphaFoldDB" id="A0A074JXC1"/>
<dbReference type="GO" id="GO:0005829">
    <property type="term" value="C:cytosol"/>
    <property type="evidence" value="ECO:0007669"/>
    <property type="project" value="TreeGrafter"/>
</dbReference>
<keyword evidence="7" id="KW-0479">Metal-binding</keyword>
<gene>
    <name evidence="8" type="ORF">DT23_03325</name>
</gene>
<feature type="binding site" evidence="7">
    <location>
        <position position="123"/>
    </location>
    <ligand>
        <name>Zn(2+)</name>
        <dbReference type="ChEBI" id="CHEBI:29105"/>
    </ligand>
</feature>
<comment type="caution">
    <text evidence="8">The sequence shown here is derived from an EMBL/GenBank/DDBJ whole genome shotgun (WGS) entry which is preliminary data.</text>
</comment>
<sequence length="171" mass="18570">MVKQRDTKPSAKTAFVTHDHEGCAAGTLHRAQEAAREKGVRMTPVRQRALEILLEEHRAMGAYEVLDRLAADGFGNQPPVAYRALEFLVENGLAHRVRRLNAFAACMRPGEDHAPVFLICRACGEVAEAGADEVRSALLDAAARHNFTVERATVEALGLCPRCVDGAEVVA</sequence>
<dbReference type="GO" id="GO:0008270">
    <property type="term" value="F:zinc ion binding"/>
    <property type="evidence" value="ECO:0007669"/>
    <property type="project" value="TreeGrafter"/>
</dbReference>
<dbReference type="Gene3D" id="1.10.10.10">
    <property type="entry name" value="Winged helix-like DNA-binding domain superfamily/Winged helix DNA-binding domain"/>
    <property type="match status" value="1"/>
</dbReference>
<dbReference type="PANTHER" id="PTHR33202">
    <property type="entry name" value="ZINC UPTAKE REGULATION PROTEIN"/>
    <property type="match status" value="1"/>
</dbReference>
<dbReference type="InterPro" id="IPR043135">
    <property type="entry name" value="Fur_C"/>
</dbReference>
<name>A0A074JXC1_9RHOB</name>
<reference evidence="8 9" key="1">
    <citation type="journal article" date="2015" name="Antonie Van Leeuwenhoek">
        <title>Thioclava indica sp. nov., isolated from surface seawater of the Indian Ocean.</title>
        <authorList>
            <person name="Liu Y."/>
            <person name="Lai Q."/>
            <person name="Du J."/>
            <person name="Xu H."/>
            <person name="Jiang L."/>
            <person name="Shao Z."/>
        </authorList>
    </citation>
    <scope>NUCLEOTIDE SEQUENCE [LARGE SCALE GENOMIC DNA]</scope>
    <source>
        <strain evidence="8 9">DT23-4</strain>
    </source>
</reference>